<dbReference type="AlphaFoldDB" id="A0A087VVG5"/>
<keyword evidence="4" id="KW-1185">Reference proteome</keyword>
<keyword evidence="2" id="KW-0732">Signal</keyword>
<dbReference type="RefSeq" id="WP_148301990.1">
    <property type="nucleotide sequence ID" value="NZ_CP006018.1"/>
</dbReference>
<dbReference type="EMBL" id="CP006018">
    <property type="protein sequence ID" value="AIC92329.1"/>
    <property type="molecule type" value="Genomic_DNA"/>
</dbReference>
<feature type="region of interest" description="Disordered" evidence="1">
    <location>
        <begin position="253"/>
        <end position="273"/>
    </location>
</feature>
<sequence>MQTLQDFRPSSSSGRSRGRILRLMSTAFAGLLLTPALAACSNPTPIKVSVQEPGGLRTSTCETAYSRASTREHLDMGPFGIATAESYEETAQSWIDAAVECPSRRDEAAVYAARAHMRAWHVQSGEAAGAKPSTSLAISSSDNLDTAAATMGKEAATQAAKGEDMAGFAMSVLAARHAGAEWMLSLSDAHTTAGQILVSHLEADPRPGTYSVQELLTHPDTIIDKANGLRAPTTALVEMNAARSILASIDAMSKTTSGTGKHQEGSADEAARNHRKAVRELTDLAVSHIYLSLAFGYPNTKTAIFAPLSAS</sequence>
<evidence type="ECO:0000313" key="4">
    <source>
        <dbReference type="Proteomes" id="UP000028569"/>
    </source>
</evidence>
<name>A0A087VVG5_9BIFI</name>
<feature type="chain" id="PRO_5001831561" description="Lipoprotein" evidence="2">
    <location>
        <begin position="39"/>
        <end position="311"/>
    </location>
</feature>
<dbReference type="OrthoDB" id="3239836at2"/>
<dbReference type="HOGENOM" id="CLU_948869_0_0_11"/>
<protein>
    <recommendedName>
        <fullName evidence="5">Lipoprotein</fullName>
    </recommendedName>
</protein>
<dbReference type="Proteomes" id="UP000028569">
    <property type="component" value="Chromosome"/>
</dbReference>
<dbReference type="KEGG" id="bii:BINDI_1067"/>
<feature type="signal peptide" evidence="2">
    <location>
        <begin position="1"/>
        <end position="38"/>
    </location>
</feature>
<evidence type="ECO:0000256" key="1">
    <source>
        <dbReference type="SAM" id="MobiDB-lite"/>
    </source>
</evidence>
<evidence type="ECO:0000313" key="3">
    <source>
        <dbReference type="EMBL" id="AIC92329.1"/>
    </source>
</evidence>
<proteinExistence type="predicted"/>
<evidence type="ECO:0008006" key="5">
    <source>
        <dbReference type="Google" id="ProtNLM"/>
    </source>
</evidence>
<evidence type="ECO:0000256" key="2">
    <source>
        <dbReference type="SAM" id="SignalP"/>
    </source>
</evidence>
<accession>A0A087VVG5</accession>
<organism evidence="3 4">
    <name type="scientific">Bifidobacterium [indicum] DSM 20214 = LMG 11587</name>
    <dbReference type="NCBI Taxonomy" id="1341694"/>
    <lineage>
        <taxon>Bacteria</taxon>
        <taxon>Bacillati</taxon>
        <taxon>Actinomycetota</taxon>
        <taxon>Actinomycetes</taxon>
        <taxon>Bifidobacteriales</taxon>
        <taxon>Bifidobacteriaceae</taxon>
        <taxon>Bifidobacterium</taxon>
    </lineage>
</organism>
<reference evidence="3 4" key="1">
    <citation type="journal article" date="2014" name="Appl. Environ. Microbiol.">
        <title>Genomic encyclopedia of type strains of the genus Bifidobacterium.</title>
        <authorList>
            <person name="Milani C."/>
            <person name="Lugli G.A."/>
            <person name="Duranti S."/>
            <person name="Turroni F."/>
            <person name="Bottacini F."/>
            <person name="Mangifesta M."/>
            <person name="Sanchez B."/>
            <person name="Viappiani A."/>
            <person name="Mancabelli L."/>
            <person name="Taminiau B."/>
            <person name="Delcenserie V."/>
            <person name="Barrangou R."/>
            <person name="Margolles A."/>
            <person name="van Sinderen D."/>
            <person name="Ventura M."/>
        </authorList>
    </citation>
    <scope>NUCLEOTIDE SEQUENCE [LARGE SCALE GENOMIC DNA]</scope>
    <source>
        <strain evidence="3 4">LMG 11587</strain>
    </source>
</reference>
<feature type="compositionally biased region" description="Basic and acidic residues" evidence="1">
    <location>
        <begin position="261"/>
        <end position="273"/>
    </location>
</feature>
<gene>
    <name evidence="3" type="ORF">BINDI_1067</name>
</gene>